<feature type="signal peptide" evidence="1">
    <location>
        <begin position="1"/>
        <end position="28"/>
    </location>
</feature>
<evidence type="ECO:0000313" key="2">
    <source>
        <dbReference type="EMBL" id="TPP65676.1"/>
    </source>
</evidence>
<dbReference type="EMBL" id="SUNJ01002851">
    <property type="protein sequence ID" value="TPP65676.1"/>
    <property type="molecule type" value="Genomic_DNA"/>
</dbReference>
<gene>
    <name evidence="2" type="ORF">FGIG_10575</name>
</gene>
<feature type="chain" id="PRO_5021350166" evidence="1">
    <location>
        <begin position="29"/>
        <end position="115"/>
    </location>
</feature>
<comment type="caution">
    <text evidence="2">The sequence shown here is derived from an EMBL/GenBank/DDBJ whole genome shotgun (WGS) entry which is preliminary data.</text>
</comment>
<sequence>MIRANSQCKFHTITLWFLLVEHAYLTMCCEPPWTQSNCTSVWMKHDGQPQDLMSATQITANCVLTSVKETQLTYGSPGFGCVNNGSCWEYGWDLLSYTGPWTSDGETMVYACCGE</sequence>
<dbReference type="Proteomes" id="UP000316759">
    <property type="component" value="Unassembled WGS sequence"/>
</dbReference>
<accession>A0A504YYY5</accession>
<protein>
    <submittedName>
        <fullName evidence="2">Uncharacterized protein</fullName>
    </submittedName>
</protein>
<dbReference type="AlphaFoldDB" id="A0A504YYY5"/>
<name>A0A504YYY5_FASGI</name>
<evidence type="ECO:0000313" key="3">
    <source>
        <dbReference type="Proteomes" id="UP000316759"/>
    </source>
</evidence>
<organism evidence="2 3">
    <name type="scientific">Fasciola gigantica</name>
    <name type="common">Giant liver fluke</name>
    <dbReference type="NCBI Taxonomy" id="46835"/>
    <lineage>
        <taxon>Eukaryota</taxon>
        <taxon>Metazoa</taxon>
        <taxon>Spiralia</taxon>
        <taxon>Lophotrochozoa</taxon>
        <taxon>Platyhelminthes</taxon>
        <taxon>Trematoda</taxon>
        <taxon>Digenea</taxon>
        <taxon>Plagiorchiida</taxon>
        <taxon>Echinostomata</taxon>
        <taxon>Echinostomatoidea</taxon>
        <taxon>Fasciolidae</taxon>
        <taxon>Fasciola</taxon>
    </lineage>
</organism>
<keyword evidence="3" id="KW-1185">Reference proteome</keyword>
<keyword evidence="1" id="KW-0732">Signal</keyword>
<reference evidence="2 3" key="1">
    <citation type="submission" date="2019-04" db="EMBL/GenBank/DDBJ databases">
        <title>Annotation for the trematode Fasciola gigantica.</title>
        <authorList>
            <person name="Choi Y.-J."/>
        </authorList>
    </citation>
    <scope>NUCLEOTIDE SEQUENCE [LARGE SCALE GENOMIC DNA]</scope>
    <source>
        <strain evidence="2">Uganda_cow_1</strain>
    </source>
</reference>
<proteinExistence type="predicted"/>
<evidence type="ECO:0000256" key="1">
    <source>
        <dbReference type="SAM" id="SignalP"/>
    </source>
</evidence>